<protein>
    <submittedName>
        <fullName evidence="1">Uncharacterized protein</fullName>
    </submittedName>
</protein>
<dbReference type="Proteomes" id="UP000799118">
    <property type="component" value="Unassembled WGS sequence"/>
</dbReference>
<accession>A0A6A4GU22</accession>
<proteinExistence type="predicted"/>
<evidence type="ECO:0000313" key="1">
    <source>
        <dbReference type="EMBL" id="KAE9389302.1"/>
    </source>
</evidence>
<sequence length="220" mass="24923">MTITLKWTRLSFRSFLKFMTTPQLAPFDAMDGRSSMAWTVCIMRATRIRMGEWKKSCSQAKHVPTPKSYASQIILRAARRYPVRTRTCRCKSLPRSFSVIRVTWLDSGGFCPTSISGGPIAGEAKAKRANRSLGDEGHVIQRSAQLRYSMMVGAMSRGRSKRACRTGCEAAYCPRCNRRRVSILRCRSHHCDEMSCCPLDISDELSRRAVKRIILAEGYQ</sequence>
<dbReference type="AlphaFoldDB" id="A0A6A4GU22"/>
<evidence type="ECO:0000313" key="2">
    <source>
        <dbReference type="Proteomes" id="UP000799118"/>
    </source>
</evidence>
<gene>
    <name evidence="1" type="ORF">BT96DRAFT_407340</name>
</gene>
<keyword evidence="2" id="KW-1185">Reference proteome</keyword>
<dbReference type="EMBL" id="ML769703">
    <property type="protein sequence ID" value="KAE9389302.1"/>
    <property type="molecule type" value="Genomic_DNA"/>
</dbReference>
<organism evidence="1 2">
    <name type="scientific">Gymnopus androsaceus JB14</name>
    <dbReference type="NCBI Taxonomy" id="1447944"/>
    <lineage>
        <taxon>Eukaryota</taxon>
        <taxon>Fungi</taxon>
        <taxon>Dikarya</taxon>
        <taxon>Basidiomycota</taxon>
        <taxon>Agaricomycotina</taxon>
        <taxon>Agaricomycetes</taxon>
        <taxon>Agaricomycetidae</taxon>
        <taxon>Agaricales</taxon>
        <taxon>Marasmiineae</taxon>
        <taxon>Omphalotaceae</taxon>
        <taxon>Gymnopus</taxon>
    </lineage>
</organism>
<reference evidence="1" key="1">
    <citation type="journal article" date="2019" name="Environ. Microbiol.">
        <title>Fungal ecological strategies reflected in gene transcription - a case study of two litter decomposers.</title>
        <authorList>
            <person name="Barbi F."/>
            <person name="Kohler A."/>
            <person name="Barry K."/>
            <person name="Baskaran P."/>
            <person name="Daum C."/>
            <person name="Fauchery L."/>
            <person name="Ihrmark K."/>
            <person name="Kuo A."/>
            <person name="LaButti K."/>
            <person name="Lipzen A."/>
            <person name="Morin E."/>
            <person name="Grigoriev I.V."/>
            <person name="Henrissat B."/>
            <person name="Lindahl B."/>
            <person name="Martin F."/>
        </authorList>
    </citation>
    <scope>NUCLEOTIDE SEQUENCE</scope>
    <source>
        <strain evidence="1">JB14</strain>
    </source>
</reference>
<name>A0A6A4GU22_9AGAR</name>